<organism evidence="2 4">
    <name type="scientific">Orbilia oligospora</name>
    <name type="common">Nematode-trapping fungus</name>
    <name type="synonym">Arthrobotrys oligospora</name>
    <dbReference type="NCBI Taxonomy" id="2813651"/>
    <lineage>
        <taxon>Eukaryota</taxon>
        <taxon>Fungi</taxon>
        <taxon>Dikarya</taxon>
        <taxon>Ascomycota</taxon>
        <taxon>Pezizomycotina</taxon>
        <taxon>Orbiliomycetes</taxon>
        <taxon>Orbiliales</taxon>
        <taxon>Orbiliaceae</taxon>
        <taxon>Orbilia</taxon>
    </lineage>
</organism>
<protein>
    <submittedName>
        <fullName evidence="2">Uncharacterized protein</fullName>
    </submittedName>
</protein>
<dbReference type="Proteomes" id="UP000480548">
    <property type="component" value="Unassembled WGS sequence"/>
</dbReference>
<feature type="compositionally biased region" description="Acidic residues" evidence="1">
    <location>
        <begin position="20"/>
        <end position="49"/>
    </location>
</feature>
<feature type="region of interest" description="Disordered" evidence="1">
    <location>
        <begin position="20"/>
        <end position="75"/>
    </location>
</feature>
<reference evidence="4 5" key="1">
    <citation type="submission" date="2019-06" db="EMBL/GenBank/DDBJ databases">
        <authorList>
            <person name="Palmer J.M."/>
        </authorList>
    </citation>
    <scope>NUCLEOTIDE SEQUENCE [LARGE SCALE GENOMIC DNA]</scope>
    <source>
        <strain evidence="2 4">TWF102</strain>
        <strain evidence="3 5">TWF703</strain>
    </source>
</reference>
<evidence type="ECO:0000313" key="5">
    <source>
        <dbReference type="Proteomes" id="UP000480548"/>
    </source>
</evidence>
<dbReference type="EMBL" id="WIQW01000197">
    <property type="protein sequence ID" value="KAF3077935.1"/>
    <property type="molecule type" value="Genomic_DNA"/>
</dbReference>
<dbReference type="EMBL" id="WIQZ01000116">
    <property type="protein sequence ID" value="KAF3122831.1"/>
    <property type="molecule type" value="Genomic_DNA"/>
</dbReference>
<evidence type="ECO:0000313" key="2">
    <source>
        <dbReference type="EMBL" id="KAF3077935.1"/>
    </source>
</evidence>
<evidence type="ECO:0000256" key="1">
    <source>
        <dbReference type="SAM" id="MobiDB-lite"/>
    </source>
</evidence>
<accession>A0A7C8N5H2</accession>
<name>A0A7C8N5H2_ORBOL</name>
<sequence length="75" mass="8949">MASLVDVFLSSKWTILTEEIDNEYNNDDDDDEEEEEEEEEEEKEEEEELAEKPKDAKEELNNYSKEMLENTGYSY</sequence>
<dbReference type="AlphaFoldDB" id="A0A7C8N5H2"/>
<comment type="caution">
    <text evidence="2">The sequence shown here is derived from an EMBL/GenBank/DDBJ whole genome shotgun (WGS) entry which is preliminary data.</text>
</comment>
<gene>
    <name evidence="2" type="ORF">TWF102_004050</name>
    <name evidence="3" type="ORF">TWF703_001107</name>
</gene>
<proteinExistence type="predicted"/>
<evidence type="ECO:0000313" key="4">
    <source>
        <dbReference type="Proteomes" id="UP000475325"/>
    </source>
</evidence>
<dbReference type="Proteomes" id="UP000475325">
    <property type="component" value="Unassembled WGS sequence"/>
</dbReference>
<evidence type="ECO:0000313" key="3">
    <source>
        <dbReference type="EMBL" id="KAF3122831.1"/>
    </source>
</evidence>
<feature type="compositionally biased region" description="Basic and acidic residues" evidence="1">
    <location>
        <begin position="50"/>
        <end position="60"/>
    </location>
</feature>